<sequence>MLDFRTRTFLTVCKYMNYTKAAEKLCITQPAVSQHIKFLETDYKAKLFYYEGKKLALTPAGELFYKKLSTIAYDDQTLRKRMLQDNKSIMHLNFGATRTIGEFYLADKLTQFLNENPSMQLSLIIENTAYLLDKLQRGEIDFALLEGYFPKSEYSFLPYAREEYICVATPDYPFKQTPHLLEDLLTERLIIREKGSGTRAILEKNLENQNFVLSDFKQLIEIGNIHVLKKLVINNLGITTLYKTAVTQELADNQLCRIEIEDLQKTHDFYFVWRKDSVFSDLYKQIVHFF</sequence>
<keyword evidence="4" id="KW-0804">Transcription</keyword>
<keyword evidence="6" id="KW-1185">Reference proteome</keyword>
<reference evidence="5 6" key="1">
    <citation type="submission" date="2016-05" db="EMBL/GenBank/DDBJ databases">
        <title>Whole genome sequencing of Tetragenococcus halophilus subsp. halophilus NISL 7118.</title>
        <authorList>
            <person name="Shiwa Y."/>
            <person name="Nishimura I."/>
            <person name="Yoshikawa H."/>
            <person name="Koyama Y."/>
            <person name="Oguma T."/>
        </authorList>
    </citation>
    <scope>NUCLEOTIDE SEQUENCE [LARGE SCALE GENOMIC DNA]</scope>
    <source>
        <strain evidence="5 6">NISL 7118</strain>
    </source>
</reference>
<keyword evidence="2" id="KW-0805">Transcription regulation</keyword>
<evidence type="ECO:0000256" key="4">
    <source>
        <dbReference type="ARBA" id="ARBA00023163"/>
    </source>
</evidence>
<dbReference type="EMBL" id="BDEC01000050">
    <property type="protein sequence ID" value="GBD68507.1"/>
    <property type="molecule type" value="Genomic_DNA"/>
</dbReference>
<organism evidence="5 6">
    <name type="scientific">Tetragenococcus halophilus subsp. halophilus</name>
    <dbReference type="NCBI Taxonomy" id="1513897"/>
    <lineage>
        <taxon>Bacteria</taxon>
        <taxon>Bacillati</taxon>
        <taxon>Bacillota</taxon>
        <taxon>Bacilli</taxon>
        <taxon>Lactobacillales</taxon>
        <taxon>Enterococcaceae</taxon>
        <taxon>Tetragenococcus</taxon>
    </lineage>
</organism>
<comment type="caution">
    <text evidence="5">The sequence shown here is derived from an EMBL/GenBank/DDBJ whole genome shotgun (WGS) entry which is preliminary data.</text>
</comment>
<evidence type="ECO:0000313" key="6">
    <source>
        <dbReference type="Proteomes" id="UP000236214"/>
    </source>
</evidence>
<dbReference type="Pfam" id="PF03466">
    <property type="entry name" value="LysR_substrate"/>
    <property type="match status" value="1"/>
</dbReference>
<dbReference type="RefSeq" id="WP_014125285.1">
    <property type="nucleotide sequence ID" value="NZ_BAABQP010000003.1"/>
</dbReference>
<keyword evidence="3" id="KW-0238">DNA-binding</keyword>
<dbReference type="GO" id="GO:0003700">
    <property type="term" value="F:DNA-binding transcription factor activity"/>
    <property type="evidence" value="ECO:0007669"/>
    <property type="project" value="InterPro"/>
</dbReference>
<dbReference type="InterPro" id="IPR036388">
    <property type="entry name" value="WH-like_DNA-bd_sf"/>
</dbReference>
<dbReference type="PANTHER" id="PTHR30126:SF40">
    <property type="entry name" value="HTH-TYPE TRANSCRIPTIONAL REGULATOR GLTR"/>
    <property type="match status" value="1"/>
</dbReference>
<dbReference type="SUPFAM" id="SSF46785">
    <property type="entry name" value="Winged helix' DNA-binding domain"/>
    <property type="match status" value="1"/>
</dbReference>
<dbReference type="PRINTS" id="PR00039">
    <property type="entry name" value="HTHLYSR"/>
</dbReference>
<dbReference type="AlphaFoldDB" id="A0A2H6D3K8"/>
<proteinExistence type="inferred from homology"/>
<dbReference type="PROSITE" id="PS50931">
    <property type="entry name" value="HTH_LYSR"/>
    <property type="match status" value="1"/>
</dbReference>
<gene>
    <name evidence="5" type="ORF">TEHN7118_1313</name>
</gene>
<dbReference type="PANTHER" id="PTHR30126">
    <property type="entry name" value="HTH-TYPE TRANSCRIPTIONAL REGULATOR"/>
    <property type="match status" value="1"/>
</dbReference>
<comment type="similarity">
    <text evidence="1">Belongs to the LysR transcriptional regulatory family.</text>
</comment>
<evidence type="ECO:0000313" key="5">
    <source>
        <dbReference type="EMBL" id="GBD68507.1"/>
    </source>
</evidence>
<dbReference type="GO" id="GO:0000976">
    <property type="term" value="F:transcription cis-regulatory region binding"/>
    <property type="evidence" value="ECO:0007669"/>
    <property type="project" value="TreeGrafter"/>
</dbReference>
<protein>
    <submittedName>
        <fullName evidence="5">Putative LysR family transcriptional regulator</fullName>
    </submittedName>
</protein>
<dbReference type="Proteomes" id="UP000236214">
    <property type="component" value="Unassembled WGS sequence"/>
</dbReference>
<evidence type="ECO:0000256" key="1">
    <source>
        <dbReference type="ARBA" id="ARBA00009437"/>
    </source>
</evidence>
<evidence type="ECO:0000256" key="2">
    <source>
        <dbReference type="ARBA" id="ARBA00023015"/>
    </source>
</evidence>
<dbReference type="InterPro" id="IPR005119">
    <property type="entry name" value="LysR_subst-bd"/>
</dbReference>
<dbReference type="Pfam" id="PF00126">
    <property type="entry name" value="HTH_1"/>
    <property type="match status" value="1"/>
</dbReference>
<accession>A0A2H6D3K8</accession>
<dbReference type="Gene3D" id="3.40.190.10">
    <property type="entry name" value="Periplasmic binding protein-like II"/>
    <property type="match status" value="2"/>
</dbReference>
<dbReference type="GeneID" id="64054426"/>
<dbReference type="Gene3D" id="1.10.10.10">
    <property type="entry name" value="Winged helix-like DNA-binding domain superfamily/Winged helix DNA-binding domain"/>
    <property type="match status" value="1"/>
</dbReference>
<name>A0A2H6D3K8_TETHA</name>
<evidence type="ECO:0000256" key="3">
    <source>
        <dbReference type="ARBA" id="ARBA00023125"/>
    </source>
</evidence>
<dbReference type="SUPFAM" id="SSF53850">
    <property type="entry name" value="Periplasmic binding protein-like II"/>
    <property type="match status" value="1"/>
</dbReference>
<dbReference type="InterPro" id="IPR036390">
    <property type="entry name" value="WH_DNA-bd_sf"/>
</dbReference>
<dbReference type="InterPro" id="IPR000847">
    <property type="entry name" value="LysR_HTH_N"/>
</dbReference>